<protein>
    <recommendedName>
        <fullName evidence="1">PknH-like extracellular domain-containing protein</fullName>
    </recommendedName>
</protein>
<evidence type="ECO:0000313" key="2">
    <source>
        <dbReference type="EMBL" id="ORA19305.1"/>
    </source>
</evidence>
<dbReference type="PROSITE" id="PS51257">
    <property type="entry name" value="PROKAR_LIPOPROTEIN"/>
    <property type="match status" value="1"/>
</dbReference>
<reference evidence="2 3" key="1">
    <citation type="submission" date="2017-02" db="EMBL/GenBank/DDBJ databases">
        <title>The new phylogeny of genus Mycobacterium.</title>
        <authorList>
            <person name="Tortoli E."/>
            <person name="Trovato A."/>
            <person name="Cirillo D.M."/>
        </authorList>
    </citation>
    <scope>NUCLEOTIDE SEQUENCE [LARGE SCALE GENOMIC DNA]</scope>
    <source>
        <strain evidence="2 3">DSM 45057</strain>
    </source>
</reference>
<dbReference type="Proteomes" id="UP000192284">
    <property type="component" value="Unassembled WGS sequence"/>
</dbReference>
<dbReference type="Pfam" id="PF14032">
    <property type="entry name" value="PknH_C"/>
    <property type="match status" value="1"/>
</dbReference>
<dbReference type="EMBL" id="MVHE01000030">
    <property type="protein sequence ID" value="ORA19305.1"/>
    <property type="molecule type" value="Genomic_DNA"/>
</dbReference>
<sequence>MARKAPWYAVFPLLMLLLATGCGGIEGSARPAPGLKPRPLMGETIKQVLLDDAALGKILNQRFKADAHLPPRFGGPEKLQTGFGVITPAECAGVTTMTVRSAYSSYDVKNVARESWWNDGDPAKVISVAEAVVALPTATDADALFAKFSDQWDGCNGKTVTVEGGGLNFADEISDVRVANSVLAATVSVQLSGSSTGKRPEARAVGVRGNCLVEVEITFFSTQSPSDQGSGDPHTSAIDIAHIMMDKISALS</sequence>
<dbReference type="InterPro" id="IPR026954">
    <property type="entry name" value="PknH-like_Extracell"/>
</dbReference>
<dbReference type="InterPro" id="IPR038232">
    <property type="entry name" value="PknH-like_Extracell_sf"/>
</dbReference>
<name>A0A1W9ZNV3_MYCAN</name>
<comment type="caution">
    <text evidence="2">The sequence shown here is derived from an EMBL/GenBank/DDBJ whole genome shotgun (WGS) entry which is preliminary data.</text>
</comment>
<dbReference type="RefSeq" id="WP_083114391.1">
    <property type="nucleotide sequence ID" value="NZ_JACKTS010000048.1"/>
</dbReference>
<proteinExistence type="predicted"/>
<gene>
    <name evidence="2" type="ORF">BST12_17540</name>
</gene>
<evidence type="ECO:0000259" key="1">
    <source>
        <dbReference type="Pfam" id="PF14032"/>
    </source>
</evidence>
<accession>A0A1W9ZNV3</accession>
<dbReference type="Gene3D" id="3.40.1000.70">
    <property type="entry name" value="PknH-like extracellular domain"/>
    <property type="match status" value="1"/>
</dbReference>
<keyword evidence="3" id="KW-1185">Reference proteome</keyword>
<evidence type="ECO:0000313" key="3">
    <source>
        <dbReference type="Proteomes" id="UP000192284"/>
    </source>
</evidence>
<organism evidence="2 3">
    <name type="scientific">Mycobacterium angelicum</name>
    <dbReference type="NCBI Taxonomy" id="470074"/>
    <lineage>
        <taxon>Bacteria</taxon>
        <taxon>Bacillati</taxon>
        <taxon>Actinomycetota</taxon>
        <taxon>Actinomycetes</taxon>
        <taxon>Mycobacteriales</taxon>
        <taxon>Mycobacteriaceae</taxon>
        <taxon>Mycobacterium</taxon>
    </lineage>
</organism>
<feature type="domain" description="PknH-like extracellular" evidence="1">
    <location>
        <begin position="42"/>
        <end position="247"/>
    </location>
</feature>
<dbReference type="OrthoDB" id="4736430at2"/>
<dbReference type="AlphaFoldDB" id="A0A1W9ZNV3"/>